<dbReference type="EMBL" id="JACIJE010000010">
    <property type="protein sequence ID" value="MBB5691179.1"/>
    <property type="molecule type" value="Genomic_DNA"/>
</dbReference>
<protein>
    <submittedName>
        <fullName evidence="2">Putative secretion ATPase (PEP-CTERM system associated)</fullName>
    </submittedName>
</protein>
<dbReference type="AlphaFoldDB" id="A0A840XX39"/>
<proteinExistence type="predicted"/>
<evidence type="ECO:0000259" key="1">
    <source>
        <dbReference type="SMART" id="SM00382"/>
    </source>
</evidence>
<reference evidence="2 3" key="1">
    <citation type="submission" date="2020-08" db="EMBL/GenBank/DDBJ databases">
        <title>Genomic Encyclopedia of Type Strains, Phase IV (KMG-IV): sequencing the most valuable type-strain genomes for metagenomic binning, comparative biology and taxonomic classification.</title>
        <authorList>
            <person name="Goeker M."/>
        </authorList>
    </citation>
    <scope>NUCLEOTIDE SEQUENCE [LARGE SCALE GENOMIC DNA]</scope>
    <source>
        <strain evidence="2 3">DSM 25895</strain>
    </source>
</reference>
<name>A0A840XX39_9PROT</name>
<comment type="caution">
    <text evidence="2">The sequence shown here is derived from an EMBL/GenBank/DDBJ whole genome shotgun (WGS) entry which is preliminary data.</text>
</comment>
<feature type="domain" description="AAA+ ATPase" evidence="1">
    <location>
        <begin position="42"/>
        <end position="209"/>
    </location>
</feature>
<dbReference type="PANTHER" id="PTHR35894">
    <property type="entry name" value="GENERAL SECRETION PATHWAY PROTEIN A-RELATED"/>
    <property type="match status" value="1"/>
</dbReference>
<dbReference type="InterPro" id="IPR052026">
    <property type="entry name" value="ExeA_AAA_ATPase_DNA-bind"/>
</dbReference>
<dbReference type="GO" id="GO:0016887">
    <property type="term" value="F:ATP hydrolysis activity"/>
    <property type="evidence" value="ECO:0007669"/>
    <property type="project" value="InterPro"/>
</dbReference>
<gene>
    <name evidence="2" type="ORF">FHS88_003331</name>
</gene>
<dbReference type="Pfam" id="PF13401">
    <property type="entry name" value="AAA_22"/>
    <property type="match status" value="1"/>
</dbReference>
<dbReference type="InterPro" id="IPR049945">
    <property type="entry name" value="AAA_22"/>
</dbReference>
<dbReference type="PANTHER" id="PTHR35894:SF5">
    <property type="entry name" value="MU-LIKE PROPHAGE FLUMU DNA TRANSPOSITION PROTEIN B"/>
    <property type="match status" value="1"/>
</dbReference>
<evidence type="ECO:0000313" key="2">
    <source>
        <dbReference type="EMBL" id="MBB5691179.1"/>
    </source>
</evidence>
<dbReference type="InterPro" id="IPR027417">
    <property type="entry name" value="P-loop_NTPase"/>
</dbReference>
<organism evidence="2 3">
    <name type="scientific">Neoroseomonas alkaliterrae</name>
    <dbReference type="NCBI Taxonomy" id="1452450"/>
    <lineage>
        <taxon>Bacteria</taxon>
        <taxon>Pseudomonadati</taxon>
        <taxon>Pseudomonadota</taxon>
        <taxon>Alphaproteobacteria</taxon>
        <taxon>Acetobacterales</taxon>
        <taxon>Acetobacteraceae</taxon>
        <taxon>Neoroseomonas</taxon>
    </lineage>
</organism>
<keyword evidence="3" id="KW-1185">Reference proteome</keyword>
<dbReference type="SUPFAM" id="SSF52540">
    <property type="entry name" value="P-loop containing nucleoside triphosphate hydrolases"/>
    <property type="match status" value="1"/>
</dbReference>
<dbReference type="RefSeq" id="WP_184486569.1">
    <property type="nucleotide sequence ID" value="NZ_JAAEDJ010000049.1"/>
</dbReference>
<dbReference type="Proteomes" id="UP000562254">
    <property type="component" value="Unassembled WGS sequence"/>
</dbReference>
<dbReference type="InterPro" id="IPR003593">
    <property type="entry name" value="AAA+_ATPase"/>
</dbReference>
<accession>A0A840XX39</accession>
<evidence type="ECO:0000313" key="3">
    <source>
        <dbReference type="Proteomes" id="UP000562254"/>
    </source>
</evidence>
<dbReference type="Gene3D" id="3.40.50.300">
    <property type="entry name" value="P-loop containing nucleotide triphosphate hydrolases"/>
    <property type="match status" value="1"/>
</dbReference>
<dbReference type="SMART" id="SM00382">
    <property type="entry name" value="AAA"/>
    <property type="match status" value="1"/>
</dbReference>
<sequence length="333" mass="36358">MLVEHYGFREPPFLLTPDPRVFYASQGHSRAYAHLVYGIAQREGFIIVTGEVGAGKTTLIERLCAELEPGAFIVSRIETSQVQGEDLLRLVARGFGVPTAGTKADLLGAISDKLRATAGEGQPRHLLIVDEAQALSPTALEELRMLSNVTAGGRALLQTLLIGQPQLRRLIASPDLDQLRQRVLASYHLDGLSKAETRAYIEFRLRAAGWEGRPAWEEGAMERVHELTGGIPRRINRLCSRVLLAGALEKVDLLTIRMVEETAAELEADLGAGLKPGEEPAPPPDPGAGELAILRAAVEGLAKRLDALEKSSQRRERMLGQLADLVSTYTRRR</sequence>